<dbReference type="GO" id="GO:0005829">
    <property type="term" value="C:cytosol"/>
    <property type="evidence" value="ECO:0007669"/>
    <property type="project" value="TreeGrafter"/>
</dbReference>
<dbReference type="PANTHER" id="PTHR43311:SF2">
    <property type="entry name" value="GLUTAMATE--TRNA LIGASE, MITOCHONDRIAL-RELATED"/>
    <property type="match status" value="1"/>
</dbReference>
<dbReference type="FunFam" id="3.40.50.620:FF:000045">
    <property type="entry name" value="Glutamate--tRNA ligase, mitochondrial"/>
    <property type="match status" value="1"/>
</dbReference>
<dbReference type="NCBIfam" id="TIGR00464">
    <property type="entry name" value="gltX_bact"/>
    <property type="match status" value="1"/>
</dbReference>
<dbReference type="InterPro" id="IPR000924">
    <property type="entry name" value="Glu/Gln-tRNA-synth"/>
</dbReference>
<name>A0A0P6WRH3_9CHLR</name>
<dbReference type="InterPro" id="IPR020752">
    <property type="entry name" value="Glu-tRNA-synth_I_codon-bd_sub1"/>
</dbReference>
<organism evidence="13 14">
    <name type="scientific">Leptolinea tardivitalis</name>
    <dbReference type="NCBI Taxonomy" id="229920"/>
    <lineage>
        <taxon>Bacteria</taxon>
        <taxon>Bacillati</taxon>
        <taxon>Chloroflexota</taxon>
        <taxon>Anaerolineae</taxon>
        <taxon>Anaerolineales</taxon>
        <taxon>Anaerolineaceae</taxon>
        <taxon>Leptolinea</taxon>
    </lineage>
</organism>
<accession>A0A0P6WRH3</accession>
<dbReference type="InterPro" id="IPR008925">
    <property type="entry name" value="aa_tRNA-synth_I_cd-bd_sf"/>
</dbReference>
<dbReference type="InterPro" id="IPR033910">
    <property type="entry name" value="GluRS_core"/>
</dbReference>
<evidence type="ECO:0000256" key="6">
    <source>
        <dbReference type="ARBA" id="ARBA00022833"/>
    </source>
</evidence>
<comment type="caution">
    <text evidence="10">Lacks conserved residue(s) required for the propagation of feature annotation.</text>
</comment>
<dbReference type="HAMAP" id="MF_00022">
    <property type="entry name" value="Glu_tRNA_synth_type1"/>
    <property type="match status" value="1"/>
</dbReference>
<dbReference type="PROSITE" id="PS00178">
    <property type="entry name" value="AA_TRNA_LIGASE_I"/>
    <property type="match status" value="1"/>
</dbReference>
<evidence type="ECO:0000256" key="4">
    <source>
        <dbReference type="ARBA" id="ARBA00022723"/>
    </source>
</evidence>
<dbReference type="Gene3D" id="3.40.50.620">
    <property type="entry name" value="HUPs"/>
    <property type="match status" value="1"/>
</dbReference>
<evidence type="ECO:0000256" key="7">
    <source>
        <dbReference type="ARBA" id="ARBA00022840"/>
    </source>
</evidence>
<dbReference type="InterPro" id="IPR014729">
    <property type="entry name" value="Rossmann-like_a/b/a_fold"/>
</dbReference>
<comment type="function">
    <text evidence="10">Catalyzes the attachment of glutamate to tRNA(Glu) in a two-step reaction: glutamate is first activated by ATP to form Glu-AMP and then transferred to the acceptor end of tRNA(Glu).</text>
</comment>
<keyword evidence="2 10" id="KW-0963">Cytoplasm</keyword>
<gene>
    <name evidence="10" type="primary">gltX</name>
    <name evidence="13" type="ORF">ADM99_06305</name>
</gene>
<evidence type="ECO:0000313" key="14">
    <source>
        <dbReference type="Proteomes" id="UP000050430"/>
    </source>
</evidence>
<evidence type="ECO:0000256" key="1">
    <source>
        <dbReference type="ARBA" id="ARBA00007894"/>
    </source>
</evidence>
<dbReference type="InterPro" id="IPR020751">
    <property type="entry name" value="aa-tRNA-synth_I_codon-bd_sub2"/>
</dbReference>
<dbReference type="AlphaFoldDB" id="A0A0P6WRH3"/>
<feature type="domain" description="Glutamyl/glutaminyl-tRNA synthetase class Ib catalytic" evidence="11">
    <location>
        <begin position="8"/>
        <end position="331"/>
    </location>
</feature>
<keyword evidence="7 10" id="KW-0067">ATP-binding</keyword>
<evidence type="ECO:0000256" key="2">
    <source>
        <dbReference type="ARBA" id="ARBA00022490"/>
    </source>
</evidence>
<dbReference type="InterPro" id="IPR045462">
    <property type="entry name" value="aa-tRNA-synth_I_cd-bd"/>
</dbReference>
<evidence type="ECO:0000256" key="9">
    <source>
        <dbReference type="ARBA" id="ARBA00023146"/>
    </source>
</evidence>
<feature type="short sequence motif" description="'HIGH' region" evidence="10">
    <location>
        <begin position="13"/>
        <end position="23"/>
    </location>
</feature>
<sequence>MSSSIPARVRFAPSPTGHLHLGGARTALYDYLLARQTGGQFILRIEDTDRKRLVPGAEEEIMAGLRWLGLQWDEGPDIGGPYGPYRQSERKELYQEYARQLIESGNAFYCFCTPERLERVRTEQQKNKIIPHYDGTCRNIDPDEALRRVKAGEPHVIRFKSPQEGSITVKDVLRGEITVENRTIDDYILVKSDGLALYHLAAMVDDHLMKITHVIRGSEWLPTLPLHSHIHRALGWDEPQWVHLSVFLKPTGKGKMSKREAADLIKDGHSIFVKDFNDLGYLPESVVNWITLMGWSYDDHTEFFSLPDLVEKFSLDRLNPSPAAINFTKLDHFNGLHIRDLQVTDFSRRIKPFFVSAGLNPDDATLLKIAPIIQERVATLDEAPEIAGFFFKPTVNPTAEELTAKGLTAAQSADVARKCLSILESVTEMTPEAAEPPMRALVEELGLSAGQVFGIVRTAVTGQRVSPPLFESMEIIGKTEVLKRMRLAISLLDAAG</sequence>
<dbReference type="SUPFAM" id="SSF52374">
    <property type="entry name" value="Nucleotidylyl transferase"/>
    <property type="match status" value="1"/>
</dbReference>
<dbReference type="CDD" id="cd00808">
    <property type="entry name" value="GluRS_core"/>
    <property type="match status" value="1"/>
</dbReference>
<dbReference type="InterPro" id="IPR001412">
    <property type="entry name" value="aa-tRNA-synth_I_CS"/>
</dbReference>
<keyword evidence="9 10" id="KW-0030">Aminoacyl-tRNA synthetase</keyword>
<dbReference type="EMBL" id="LGCK01000007">
    <property type="protein sequence ID" value="KPL72694.1"/>
    <property type="molecule type" value="Genomic_DNA"/>
</dbReference>
<keyword evidence="5 10" id="KW-0547">Nucleotide-binding</keyword>
<dbReference type="GO" id="GO:0008270">
    <property type="term" value="F:zinc ion binding"/>
    <property type="evidence" value="ECO:0007669"/>
    <property type="project" value="InterPro"/>
</dbReference>
<evidence type="ECO:0000256" key="8">
    <source>
        <dbReference type="ARBA" id="ARBA00022917"/>
    </source>
</evidence>
<keyword evidence="14" id="KW-1185">Reference proteome</keyword>
<dbReference type="InterPro" id="IPR004527">
    <property type="entry name" value="Glu-tRNA-ligase_bac/mito"/>
</dbReference>
<evidence type="ECO:0000313" key="13">
    <source>
        <dbReference type="EMBL" id="KPL72694.1"/>
    </source>
</evidence>
<comment type="caution">
    <text evidence="13">The sequence shown here is derived from an EMBL/GenBank/DDBJ whole genome shotgun (WGS) entry which is preliminary data.</text>
</comment>
<dbReference type="Proteomes" id="UP000050430">
    <property type="component" value="Unassembled WGS sequence"/>
</dbReference>
<dbReference type="PRINTS" id="PR00987">
    <property type="entry name" value="TRNASYNTHGLU"/>
</dbReference>
<dbReference type="GO" id="GO:0004818">
    <property type="term" value="F:glutamate-tRNA ligase activity"/>
    <property type="evidence" value="ECO:0007669"/>
    <property type="project" value="UniProtKB-UniRule"/>
</dbReference>
<dbReference type="Gene3D" id="1.10.8.70">
    <property type="entry name" value="Glutamate-tRNA synthetase, class I, anticodon-binding domain 1"/>
    <property type="match status" value="1"/>
</dbReference>
<dbReference type="PANTHER" id="PTHR43311">
    <property type="entry name" value="GLUTAMATE--TRNA LIGASE"/>
    <property type="match status" value="1"/>
</dbReference>
<evidence type="ECO:0000256" key="10">
    <source>
        <dbReference type="HAMAP-Rule" id="MF_00022"/>
    </source>
</evidence>
<keyword evidence="6" id="KW-0862">Zinc</keyword>
<evidence type="ECO:0000259" key="12">
    <source>
        <dbReference type="Pfam" id="PF19269"/>
    </source>
</evidence>
<dbReference type="PATRIC" id="fig|229920.5.peg.1233"/>
<comment type="similarity">
    <text evidence="1 10">Belongs to the class-I aminoacyl-tRNA synthetase family. Glutamate--tRNA ligase type 1 subfamily.</text>
</comment>
<protein>
    <recommendedName>
        <fullName evidence="10">Glutamate--tRNA ligase</fullName>
        <ecNumber evidence="10">6.1.1.17</ecNumber>
    </recommendedName>
    <alternativeName>
        <fullName evidence="10">Glutamyl-tRNA synthetase</fullName>
        <shortName evidence="10">GluRS</shortName>
    </alternativeName>
</protein>
<comment type="subunit">
    <text evidence="10">Monomer.</text>
</comment>
<evidence type="ECO:0000259" key="11">
    <source>
        <dbReference type="Pfam" id="PF00749"/>
    </source>
</evidence>
<comment type="catalytic activity">
    <reaction evidence="10">
        <text>tRNA(Glu) + L-glutamate + ATP = L-glutamyl-tRNA(Glu) + AMP + diphosphate</text>
        <dbReference type="Rhea" id="RHEA:23540"/>
        <dbReference type="Rhea" id="RHEA-COMP:9663"/>
        <dbReference type="Rhea" id="RHEA-COMP:9680"/>
        <dbReference type="ChEBI" id="CHEBI:29985"/>
        <dbReference type="ChEBI" id="CHEBI:30616"/>
        <dbReference type="ChEBI" id="CHEBI:33019"/>
        <dbReference type="ChEBI" id="CHEBI:78442"/>
        <dbReference type="ChEBI" id="CHEBI:78520"/>
        <dbReference type="ChEBI" id="CHEBI:456215"/>
        <dbReference type="EC" id="6.1.1.17"/>
    </reaction>
</comment>
<keyword evidence="4" id="KW-0479">Metal-binding</keyword>
<keyword evidence="8 10" id="KW-0648">Protein biosynthesis</keyword>
<feature type="domain" description="Aminoacyl-tRNA synthetase class I anticodon-binding" evidence="12">
    <location>
        <begin position="347"/>
        <end position="489"/>
    </location>
</feature>
<dbReference type="Pfam" id="PF19269">
    <property type="entry name" value="Anticodon_2"/>
    <property type="match status" value="1"/>
</dbReference>
<proteinExistence type="inferred from homology"/>
<dbReference type="OrthoDB" id="9807503at2"/>
<reference evidence="13 14" key="1">
    <citation type="submission" date="2015-07" db="EMBL/GenBank/DDBJ databases">
        <title>Genome sequence of Leptolinea tardivitalis DSM 16556.</title>
        <authorList>
            <person name="Hemp J."/>
            <person name="Ward L.M."/>
            <person name="Pace L.A."/>
            <person name="Fischer W.W."/>
        </authorList>
    </citation>
    <scope>NUCLEOTIDE SEQUENCE [LARGE SCALE GENOMIC DNA]</scope>
    <source>
        <strain evidence="13 14">YMTK-2</strain>
    </source>
</reference>
<dbReference type="Gene3D" id="1.10.10.350">
    <property type="match status" value="1"/>
</dbReference>
<dbReference type="GO" id="GO:0000049">
    <property type="term" value="F:tRNA binding"/>
    <property type="evidence" value="ECO:0007669"/>
    <property type="project" value="InterPro"/>
</dbReference>
<feature type="short sequence motif" description="'KMSKS' region" evidence="10">
    <location>
        <begin position="255"/>
        <end position="259"/>
    </location>
</feature>
<dbReference type="Pfam" id="PF00749">
    <property type="entry name" value="tRNA-synt_1c"/>
    <property type="match status" value="1"/>
</dbReference>
<dbReference type="InterPro" id="IPR020058">
    <property type="entry name" value="Glu/Gln-tRNA-synth_Ib_cat-dom"/>
</dbReference>
<dbReference type="STRING" id="229920.ADM99_06305"/>
<dbReference type="EC" id="6.1.1.17" evidence="10"/>
<feature type="binding site" evidence="10">
    <location>
        <position position="258"/>
    </location>
    <ligand>
        <name>ATP</name>
        <dbReference type="ChEBI" id="CHEBI:30616"/>
    </ligand>
</feature>
<dbReference type="GO" id="GO:0006424">
    <property type="term" value="P:glutamyl-tRNA aminoacylation"/>
    <property type="evidence" value="ECO:0007669"/>
    <property type="project" value="UniProtKB-UniRule"/>
</dbReference>
<dbReference type="InterPro" id="IPR049940">
    <property type="entry name" value="GluQ/Sye"/>
</dbReference>
<dbReference type="GO" id="GO:0005524">
    <property type="term" value="F:ATP binding"/>
    <property type="evidence" value="ECO:0007669"/>
    <property type="project" value="UniProtKB-UniRule"/>
</dbReference>
<keyword evidence="3 10" id="KW-0436">Ligase</keyword>
<dbReference type="SUPFAM" id="SSF48163">
    <property type="entry name" value="An anticodon-binding domain of class I aminoacyl-tRNA synthetases"/>
    <property type="match status" value="1"/>
</dbReference>
<comment type="subcellular location">
    <subcellularLocation>
        <location evidence="10">Cytoplasm</location>
    </subcellularLocation>
</comment>
<evidence type="ECO:0000256" key="3">
    <source>
        <dbReference type="ARBA" id="ARBA00022598"/>
    </source>
</evidence>
<evidence type="ECO:0000256" key="5">
    <source>
        <dbReference type="ARBA" id="ARBA00022741"/>
    </source>
</evidence>
<dbReference type="RefSeq" id="WP_062421237.1">
    <property type="nucleotide sequence ID" value="NZ_BBYA01000008.1"/>
</dbReference>